<reference evidence="3 4" key="1">
    <citation type="submission" date="2016-09" db="EMBL/GenBank/DDBJ databases">
        <title>Extensive genetic diversity and differential bi-allelic expression allows diatom success in the polar Southern Ocean.</title>
        <authorList>
            <consortium name="DOE Joint Genome Institute"/>
            <person name="Mock T."/>
            <person name="Otillar R.P."/>
            <person name="Strauss J."/>
            <person name="Dupont C."/>
            <person name="Frickenhaus S."/>
            <person name="Maumus F."/>
            <person name="Mcmullan M."/>
            <person name="Sanges R."/>
            <person name="Schmutz J."/>
            <person name="Toseland A."/>
            <person name="Valas R."/>
            <person name="Veluchamy A."/>
            <person name="Ward B.J."/>
            <person name="Allen A."/>
            <person name="Barry K."/>
            <person name="Falciatore A."/>
            <person name="Ferrante M."/>
            <person name="Fortunato A.E."/>
            <person name="Gloeckner G."/>
            <person name="Gruber A."/>
            <person name="Hipkin R."/>
            <person name="Janech M."/>
            <person name="Kroth P."/>
            <person name="Leese F."/>
            <person name="Lindquist E."/>
            <person name="Lyon B.R."/>
            <person name="Martin J."/>
            <person name="Mayer C."/>
            <person name="Parker M."/>
            <person name="Quesneville H."/>
            <person name="Raymond J."/>
            <person name="Uhlig C."/>
            <person name="Valentin K.U."/>
            <person name="Worden A.Z."/>
            <person name="Armbrust E.V."/>
            <person name="Bowler C."/>
            <person name="Green B."/>
            <person name="Moulton V."/>
            <person name="Van Oosterhout C."/>
            <person name="Grigoriev I."/>
        </authorList>
    </citation>
    <scope>NUCLEOTIDE SEQUENCE [LARGE SCALE GENOMIC DNA]</scope>
    <source>
        <strain evidence="3 4">CCMP1102</strain>
    </source>
</reference>
<gene>
    <name evidence="3" type="ORF">FRACYDRAFT_276115</name>
</gene>
<evidence type="ECO:0000313" key="3">
    <source>
        <dbReference type="EMBL" id="OEU13640.1"/>
    </source>
</evidence>
<name>A0A1E7F665_9STRA</name>
<feature type="region of interest" description="Disordered" evidence="1">
    <location>
        <begin position="377"/>
        <end position="399"/>
    </location>
</feature>
<keyword evidence="2" id="KW-0732">Signal</keyword>
<dbReference type="OrthoDB" id="192134at2759"/>
<organism evidence="3 4">
    <name type="scientific">Fragilariopsis cylindrus CCMP1102</name>
    <dbReference type="NCBI Taxonomy" id="635003"/>
    <lineage>
        <taxon>Eukaryota</taxon>
        <taxon>Sar</taxon>
        <taxon>Stramenopiles</taxon>
        <taxon>Ochrophyta</taxon>
        <taxon>Bacillariophyta</taxon>
        <taxon>Bacillariophyceae</taxon>
        <taxon>Bacillariophycidae</taxon>
        <taxon>Bacillariales</taxon>
        <taxon>Bacillariaceae</taxon>
        <taxon>Fragilariopsis</taxon>
    </lineage>
</organism>
<dbReference type="Proteomes" id="UP000095751">
    <property type="component" value="Unassembled WGS sequence"/>
</dbReference>
<feature type="compositionally biased region" description="Acidic residues" evidence="1">
    <location>
        <begin position="502"/>
        <end position="514"/>
    </location>
</feature>
<dbReference type="EMBL" id="KV784361">
    <property type="protein sequence ID" value="OEU13640.1"/>
    <property type="molecule type" value="Genomic_DNA"/>
</dbReference>
<evidence type="ECO:0000313" key="4">
    <source>
        <dbReference type="Proteomes" id="UP000095751"/>
    </source>
</evidence>
<feature type="signal peptide" evidence="2">
    <location>
        <begin position="1"/>
        <end position="21"/>
    </location>
</feature>
<evidence type="ECO:0000256" key="2">
    <source>
        <dbReference type="SAM" id="SignalP"/>
    </source>
</evidence>
<feature type="compositionally biased region" description="Acidic residues" evidence="1">
    <location>
        <begin position="388"/>
        <end position="397"/>
    </location>
</feature>
<keyword evidence="4" id="KW-1185">Reference proteome</keyword>
<feature type="chain" id="PRO_5009192713" evidence="2">
    <location>
        <begin position="22"/>
        <end position="514"/>
    </location>
</feature>
<dbReference type="KEGG" id="fcy:FRACYDRAFT_276115"/>
<evidence type="ECO:0000256" key="1">
    <source>
        <dbReference type="SAM" id="MobiDB-lite"/>
    </source>
</evidence>
<dbReference type="InParanoid" id="A0A1E7F665"/>
<protein>
    <submittedName>
        <fullName evidence="3">Uncharacterized protein</fullName>
    </submittedName>
</protein>
<feature type="region of interest" description="Disordered" evidence="1">
    <location>
        <begin position="492"/>
        <end position="514"/>
    </location>
</feature>
<accession>A0A1E7F665</accession>
<sequence length="514" mass="57078">MKLSNLGLAAFAASAVSVAHSFSTAPAFSRHTLTTSSWSSSSSNSALNIAQWGKSDTEDMATSADNANPEKNIQSYIEEPDGIDPRAKLEGTIMVSGYVNEKERTDQYIFDLINHEDSAFEFKKIVAFVNDAKFAKKRLLSRSSRYSGLLDKLDFSEAASEGALPTVDQLEGINSWLASVESKGDMIEQIKSIAALAKDASSLDNLSVMVTNAAGDGTSAEDRAAAVQALKDTGKEYTLLVVGKIEDRDEGKLPYKFRAFDSEIDEDASLPEDAVFSREEAMRMVTETLQLDSGANKALTFSEVTDSNTTEAKLIKGLREAGYARCQEIDHMLRNGTENYQKALDEFLEKNPNMAEGVYATEAWWEAPAFLKQVEDARNNYSPGGGPLDDDDDEEEVKDERTLEIEKIGTEWAKREYFSQSMAGTVDEEMTEEAFIESVWERALFEGDLKFRQSAGEEADVEAELLDFKAQQERKQQTMLKQAKKELQDVLDEEDLGKVYEEGDLDDQEDDDEE</sequence>
<dbReference type="AlphaFoldDB" id="A0A1E7F665"/>
<proteinExistence type="predicted"/>